<evidence type="ECO:0000313" key="2">
    <source>
        <dbReference type="EMBL" id="AKQ13308.1"/>
    </source>
</evidence>
<name>A0A0H4TNQ9_9ACTN</name>
<feature type="region of interest" description="Disordered" evidence="1">
    <location>
        <begin position="117"/>
        <end position="149"/>
    </location>
</feature>
<organism evidence="2">
    <name type="scientific">Streptomyces canus</name>
    <dbReference type="NCBI Taxonomy" id="58343"/>
    <lineage>
        <taxon>Bacteria</taxon>
        <taxon>Bacillati</taxon>
        <taxon>Actinomycetota</taxon>
        <taxon>Actinomycetes</taxon>
        <taxon>Kitasatosporales</taxon>
        <taxon>Streptomycetaceae</taxon>
        <taxon>Streptomyces</taxon>
        <taxon>Streptomyces aurantiacus group</taxon>
    </lineage>
</organism>
<proteinExistence type="predicted"/>
<dbReference type="AlphaFoldDB" id="A0A0H4TNQ9"/>
<dbReference type="EMBL" id="KP756960">
    <property type="protein sequence ID" value="AKQ13308.1"/>
    <property type="molecule type" value="Genomic_DNA"/>
</dbReference>
<reference evidence="2" key="1">
    <citation type="journal article" date="2015" name="J. Am. Chem. Soc.">
        <title>Biosynthetic Studies of Telomycin Reveal New Lipopeptides with Enhanced Activity.</title>
        <authorList>
            <person name="Fu C."/>
            <person name="Keller L."/>
            <person name="Bauer A."/>
            <person name="Broenstrup M."/>
            <person name="Froidbise A."/>
            <person name="Hammann P."/>
            <person name="Herrmann J."/>
            <person name="Mondesert G."/>
            <person name="Kurz M."/>
            <person name="Schiell M."/>
            <person name="Schummer D."/>
            <person name="Toti L."/>
            <person name="Wink J."/>
            <person name="Mueller R."/>
        </authorList>
    </citation>
    <scope>NUCLEOTIDE SEQUENCE</scope>
    <source>
        <strain evidence="2">ATCC 12646</strain>
    </source>
</reference>
<feature type="compositionally biased region" description="Basic and acidic residues" evidence="1">
    <location>
        <begin position="130"/>
        <end position="145"/>
    </location>
</feature>
<protein>
    <submittedName>
        <fullName evidence="2">Uncharacterized protein</fullName>
    </submittedName>
</protein>
<gene>
    <name evidence="2" type="primary">tem33</name>
</gene>
<accession>A0A0H4TNQ9</accession>
<sequence>MTPTLVSDPPGTARPPALACLERVAAALGTSPEVRALHAVPPQAGPRHDGEALLQAVVRGDRLADLWHVLDTLVQSEVGAVLPGWRDRSVPDALESVHLVPQDDHLVRLRVRTVAAGTPAAEPPDGSRTLLDRAGEDGAPDRAPGDDPLPALLAAERQRERDPAELLTETLVRLHVVHTDARAGRSLEAYGGFTLVCTALRELLRVSLIAGAGPAPRAERYAAGWAGFDDTLALTPIGRLCRGELSALVAAGPPVDNAALARATERVLRTAGRAAPAAVASLAGPTDSYRRYLHLD</sequence>
<evidence type="ECO:0000256" key="1">
    <source>
        <dbReference type="SAM" id="MobiDB-lite"/>
    </source>
</evidence>